<dbReference type="VEuPathDB" id="GiardiaDB:SS50377_24517"/>
<protein>
    <submittedName>
        <fullName evidence="1">Uncharacterized protein</fullName>
    </submittedName>
</protein>
<accession>V6LMT5</accession>
<gene>
    <name evidence="1" type="ORF">SS50377_13919</name>
    <name evidence="2" type="ORF">SS50377_24517</name>
</gene>
<organism evidence="1">
    <name type="scientific">Spironucleus salmonicida</name>
    <dbReference type="NCBI Taxonomy" id="348837"/>
    <lineage>
        <taxon>Eukaryota</taxon>
        <taxon>Metamonada</taxon>
        <taxon>Diplomonadida</taxon>
        <taxon>Hexamitidae</taxon>
        <taxon>Hexamitinae</taxon>
        <taxon>Spironucleus</taxon>
    </lineage>
</organism>
<proteinExistence type="predicted"/>
<keyword evidence="3" id="KW-1185">Reference proteome</keyword>
<dbReference type="Proteomes" id="UP000018208">
    <property type="component" value="Unassembled WGS sequence"/>
</dbReference>
<evidence type="ECO:0000313" key="1">
    <source>
        <dbReference type="EMBL" id="EST45940.1"/>
    </source>
</evidence>
<evidence type="ECO:0000313" key="2">
    <source>
        <dbReference type="EMBL" id="KAH0574559.1"/>
    </source>
</evidence>
<dbReference type="EMBL" id="KI546085">
    <property type="protein sequence ID" value="EST45940.1"/>
    <property type="molecule type" value="Genomic_DNA"/>
</dbReference>
<reference evidence="1 2" key="1">
    <citation type="journal article" date="2014" name="PLoS Genet.">
        <title>The Genome of Spironucleus salmonicida Highlights a Fish Pathogen Adapted to Fluctuating Environments.</title>
        <authorList>
            <person name="Xu F."/>
            <person name="Jerlstrom-Hultqvist J."/>
            <person name="Einarsson E."/>
            <person name="Astvaldsson A."/>
            <person name="Svard S.G."/>
            <person name="Andersson J.O."/>
        </authorList>
    </citation>
    <scope>NUCLEOTIDE SEQUENCE</scope>
    <source>
        <strain evidence="2">ATCC 50377</strain>
    </source>
</reference>
<name>V6LMT5_9EUKA</name>
<sequence>MENLSKTQQRIQVASTKTKYTTFSQFESLNQQPIAPPIYQRQRDGLCKPQDSNVDPTNNRRLFDHHDNDRMYNGYKLIPVKHEKNQLVNIDRWDQPSYTQRKHSPPVGQAFVRKVTPRPISEFSMTKQDVYGVGGGLSQRENGKKYFNVQDNLHGCIQQTEITQFIRSTPTNFKTKRFW</sequence>
<dbReference type="AlphaFoldDB" id="V6LMT5"/>
<dbReference type="EMBL" id="AUWU02000004">
    <property type="protein sequence ID" value="KAH0574559.1"/>
    <property type="molecule type" value="Genomic_DNA"/>
</dbReference>
<evidence type="ECO:0000313" key="3">
    <source>
        <dbReference type="Proteomes" id="UP000018208"/>
    </source>
</evidence>
<reference evidence="2" key="2">
    <citation type="submission" date="2020-12" db="EMBL/GenBank/DDBJ databases">
        <title>New Spironucleus salmonicida genome in near-complete chromosomes.</title>
        <authorList>
            <person name="Xu F."/>
            <person name="Kurt Z."/>
            <person name="Jimenez-Gonzalez A."/>
            <person name="Astvaldsson A."/>
            <person name="Andersson J.O."/>
            <person name="Svard S.G."/>
        </authorList>
    </citation>
    <scope>NUCLEOTIDE SEQUENCE</scope>
    <source>
        <strain evidence="2">ATCC 50377</strain>
    </source>
</reference>